<gene>
    <name evidence="3" type="ORF">ARALYDRAFT_657746</name>
</gene>
<dbReference type="EMBL" id="GL348719">
    <property type="protein sequence ID" value="EFH43962.1"/>
    <property type="molecule type" value="Genomic_DNA"/>
</dbReference>
<dbReference type="Gene3D" id="3.40.50.10140">
    <property type="entry name" value="Toll/interleukin-1 receptor homology (TIR) domain"/>
    <property type="match status" value="3"/>
</dbReference>
<protein>
    <submittedName>
        <fullName evidence="3">Predicted protein</fullName>
    </submittedName>
</protein>
<dbReference type="InterPro" id="IPR035897">
    <property type="entry name" value="Toll_tir_struct_dom_sf"/>
</dbReference>
<dbReference type="Gramene" id="Al_scaffold_0007_1801">
    <property type="protein sequence ID" value="Al_scaffold_0007_1801"/>
    <property type="gene ID" value="Al_scaffold_0007_1801"/>
</dbReference>
<evidence type="ECO:0000259" key="2">
    <source>
        <dbReference type="PROSITE" id="PS50104"/>
    </source>
</evidence>
<organism evidence="4">
    <name type="scientific">Arabidopsis lyrata subsp. lyrata</name>
    <name type="common">Lyre-leaved rock-cress</name>
    <dbReference type="NCBI Taxonomy" id="81972"/>
    <lineage>
        <taxon>Eukaryota</taxon>
        <taxon>Viridiplantae</taxon>
        <taxon>Streptophyta</taxon>
        <taxon>Embryophyta</taxon>
        <taxon>Tracheophyta</taxon>
        <taxon>Spermatophyta</taxon>
        <taxon>Magnoliopsida</taxon>
        <taxon>eudicotyledons</taxon>
        <taxon>Gunneridae</taxon>
        <taxon>Pentapetalae</taxon>
        <taxon>rosids</taxon>
        <taxon>malvids</taxon>
        <taxon>Brassicales</taxon>
        <taxon>Brassicaceae</taxon>
        <taxon>Camelineae</taxon>
        <taxon>Arabidopsis</taxon>
    </lineage>
</organism>
<feature type="domain" description="TIR" evidence="2">
    <location>
        <begin position="7"/>
        <end position="178"/>
    </location>
</feature>
<dbReference type="PANTHER" id="PTHR32009:SF109">
    <property type="entry name" value="TOLL-INTERLEUKIN-RESISTANCE (TIR) DOMAIN FAMILY PROTEIN"/>
    <property type="match status" value="1"/>
</dbReference>
<evidence type="ECO:0000256" key="1">
    <source>
        <dbReference type="ARBA" id="ARBA00023027"/>
    </source>
</evidence>
<dbReference type="HOGENOM" id="CLU_015866_0_0_1"/>
<dbReference type="PANTHER" id="PTHR32009">
    <property type="entry name" value="TMV RESISTANCE PROTEIN N-LIKE"/>
    <property type="match status" value="1"/>
</dbReference>
<sequence>MGITHYNKDQVFISFRGKDERYGFLTHLKQKLIDGNVNVFTDDNVTGQPLQNLFGHIRKSRIVIVIFSKNYAESDWCLDELVEIKKCFETEALKAVIPIFHKVKVSSVKKQSGKFGEKFLALQNSLLAEEVNKKKIKRINSRIKRWKKALKIVTEIAGLTHDKNSPELAFVEKVVEKININLANIAAEEGRNYSTLETSETSLGRQPNQIIYNVNQLNINIQLHRSKSLEALRLSYNPEDDNKSRKPQVFISFRGKAQRKTLVSFIKSKLEEISEINVFMDEYEIRGRPITTLFERIRESSIALIIFSDKYPESRWCLDELVEIKKQMDTGSIVPFPIFYKVKAESVKYQTGHFRNVLLKTEDDVRKKVDRRNIRSILETEDMIWGWRQALVSVGGRMGFSYNHKCDNDFVNDIVVQVKKMLADLSPTPRNGLKIIERPQEEVTSLLQALNLKKSDLEDLIHTNGVVSQGTDRLVFLDLISLQNPILAQRLIELVQAGRILLVLLGSLEYYNNGFDFKRLFLPKKSQQLPGNTAVAESNDNLRNREVSYTDAVLTCFSFLCNILNRSEMKIDPPARRVFISLGEKHLGKFLVNSLKEELESNQILVYAEDETKSRIKESGVAVVVFSNKYPKSEKCLDELVEIKKLMDAGKIDPLPVFYSLKVEPVKKLKGCFLNRLLKIENEVRKNIKTRDDKSILDTEAKIWGWRDALSSIASRPGLSYELSTDDVFVSDIVTKVNELFASRERKKTEAETTVVKSLDDDLFYSRTSFLQAIDRDNADFESFTDIPHGLVLLRLKGHTNLVFLKLSSHENLLLKTGFILVDCCLWILTKPLTISYDDDDRNSSVSSTSCSIVAASPIFQSLHVSLRIDLNRQKDELD</sequence>
<accession>D7M939</accession>
<dbReference type="PROSITE" id="PS50104">
    <property type="entry name" value="TIR"/>
    <property type="match status" value="3"/>
</dbReference>
<evidence type="ECO:0000313" key="3">
    <source>
        <dbReference type="EMBL" id="EFH43962.1"/>
    </source>
</evidence>
<dbReference type="Proteomes" id="UP000008694">
    <property type="component" value="Unassembled WGS sequence"/>
</dbReference>
<evidence type="ECO:0000313" key="4">
    <source>
        <dbReference type="Proteomes" id="UP000008694"/>
    </source>
</evidence>
<feature type="domain" description="TIR" evidence="2">
    <location>
        <begin position="245"/>
        <end position="422"/>
    </location>
</feature>
<reference evidence="4" key="1">
    <citation type="journal article" date="2011" name="Nat. Genet.">
        <title>The Arabidopsis lyrata genome sequence and the basis of rapid genome size change.</title>
        <authorList>
            <person name="Hu T.T."/>
            <person name="Pattyn P."/>
            <person name="Bakker E.G."/>
            <person name="Cao J."/>
            <person name="Cheng J.-F."/>
            <person name="Clark R.M."/>
            <person name="Fahlgren N."/>
            <person name="Fawcett J.A."/>
            <person name="Grimwood J."/>
            <person name="Gundlach H."/>
            <person name="Haberer G."/>
            <person name="Hollister J.D."/>
            <person name="Ossowski S."/>
            <person name="Ottilar R.P."/>
            <person name="Salamov A.A."/>
            <person name="Schneeberger K."/>
            <person name="Spannagl M."/>
            <person name="Wang X."/>
            <person name="Yang L."/>
            <person name="Nasrallah M.E."/>
            <person name="Bergelson J."/>
            <person name="Carrington J.C."/>
            <person name="Gaut B.S."/>
            <person name="Schmutz J."/>
            <person name="Mayer K.F.X."/>
            <person name="Van de Peer Y."/>
            <person name="Grigoriev I.V."/>
            <person name="Nordborg M."/>
            <person name="Weigel D."/>
            <person name="Guo Y.-L."/>
        </authorList>
    </citation>
    <scope>NUCLEOTIDE SEQUENCE [LARGE SCALE GENOMIC DNA]</scope>
    <source>
        <strain evidence="4">cv. MN47</strain>
    </source>
</reference>
<keyword evidence="1" id="KW-0520">NAD</keyword>
<feature type="domain" description="TIR" evidence="2">
    <location>
        <begin position="557"/>
        <end position="688"/>
    </location>
</feature>
<dbReference type="Pfam" id="PF01582">
    <property type="entry name" value="TIR"/>
    <property type="match status" value="3"/>
</dbReference>
<proteinExistence type="predicted"/>
<dbReference type="GO" id="GO:0007165">
    <property type="term" value="P:signal transduction"/>
    <property type="evidence" value="ECO:0007669"/>
    <property type="project" value="InterPro"/>
</dbReference>
<dbReference type="InterPro" id="IPR000157">
    <property type="entry name" value="TIR_dom"/>
</dbReference>
<dbReference type="SUPFAM" id="SSF52200">
    <property type="entry name" value="Toll/Interleukin receptor TIR domain"/>
    <property type="match status" value="3"/>
</dbReference>
<name>D7M939_ARALL</name>
<dbReference type="AlphaFoldDB" id="D7M939"/>
<dbReference type="SMART" id="SM00255">
    <property type="entry name" value="TIR"/>
    <property type="match status" value="3"/>
</dbReference>
<dbReference type="FunFam" id="3.40.50.10140:FF:000007">
    <property type="entry name" value="Disease resistance protein (TIR-NBS-LRR class)"/>
    <property type="match status" value="2"/>
</dbReference>
<dbReference type="eggNOG" id="ENOG502R1GG">
    <property type="taxonomic scope" value="Eukaryota"/>
</dbReference>
<keyword evidence="4" id="KW-1185">Reference proteome</keyword>